<dbReference type="InterPro" id="IPR012337">
    <property type="entry name" value="RNaseH-like_sf"/>
</dbReference>
<reference evidence="1" key="1">
    <citation type="submission" date="2020-05" db="EMBL/GenBank/DDBJ databases">
        <title>Phylogenomic resolution of chytrid fungi.</title>
        <authorList>
            <person name="Stajich J.E."/>
            <person name="Amses K."/>
            <person name="Simmons R."/>
            <person name="Seto K."/>
            <person name="Myers J."/>
            <person name="Bonds A."/>
            <person name="Quandt C.A."/>
            <person name="Barry K."/>
            <person name="Liu P."/>
            <person name="Grigoriev I."/>
            <person name="Longcore J.E."/>
            <person name="James T.Y."/>
        </authorList>
    </citation>
    <scope>NUCLEOTIDE SEQUENCE</scope>
    <source>
        <strain evidence="1">JEL0513</strain>
    </source>
</reference>
<organism evidence="1 2">
    <name type="scientific">Physocladia obscura</name>
    <dbReference type="NCBI Taxonomy" id="109957"/>
    <lineage>
        <taxon>Eukaryota</taxon>
        <taxon>Fungi</taxon>
        <taxon>Fungi incertae sedis</taxon>
        <taxon>Chytridiomycota</taxon>
        <taxon>Chytridiomycota incertae sedis</taxon>
        <taxon>Chytridiomycetes</taxon>
        <taxon>Chytridiales</taxon>
        <taxon>Chytriomycetaceae</taxon>
        <taxon>Physocladia</taxon>
    </lineage>
</organism>
<proteinExistence type="predicted"/>
<evidence type="ECO:0000313" key="1">
    <source>
        <dbReference type="EMBL" id="KAJ3085190.1"/>
    </source>
</evidence>
<dbReference type="Gene3D" id="3.30.420.10">
    <property type="entry name" value="Ribonuclease H-like superfamily/Ribonuclease H"/>
    <property type="match status" value="1"/>
</dbReference>
<accession>A0AAD5SNK6</accession>
<evidence type="ECO:0000313" key="2">
    <source>
        <dbReference type="Proteomes" id="UP001211907"/>
    </source>
</evidence>
<comment type="caution">
    <text evidence="1">The sequence shown here is derived from an EMBL/GenBank/DDBJ whole genome shotgun (WGS) entry which is preliminary data.</text>
</comment>
<feature type="non-terminal residue" evidence="1">
    <location>
        <position position="146"/>
    </location>
</feature>
<dbReference type="Proteomes" id="UP001211907">
    <property type="component" value="Unassembled WGS sequence"/>
</dbReference>
<dbReference type="GO" id="GO:0003676">
    <property type="term" value="F:nucleic acid binding"/>
    <property type="evidence" value="ECO:0007669"/>
    <property type="project" value="InterPro"/>
</dbReference>
<sequence>MAEKTLGIKMRKDECIHTGNWMKLQHSKEEIQYALEDAWFGLMIYQKAKHRKPNSDFGFVAGPITDESPIILNPVALVYLVLKRVLLDGFHALQRIGKVVSNPNKHPATSVLMKAIRDAIYIVNDTDKINIGNVIHDKFDGMTFDE</sequence>
<gene>
    <name evidence="1" type="ORF">HK100_009134</name>
</gene>
<dbReference type="InterPro" id="IPR036397">
    <property type="entry name" value="RNaseH_sf"/>
</dbReference>
<keyword evidence="2" id="KW-1185">Reference proteome</keyword>
<dbReference type="EMBL" id="JADGJH010004611">
    <property type="protein sequence ID" value="KAJ3085190.1"/>
    <property type="molecule type" value="Genomic_DNA"/>
</dbReference>
<dbReference type="SUPFAM" id="SSF53098">
    <property type="entry name" value="Ribonuclease H-like"/>
    <property type="match status" value="1"/>
</dbReference>
<protein>
    <submittedName>
        <fullName evidence="1">Uncharacterized protein</fullName>
    </submittedName>
</protein>
<dbReference type="AlphaFoldDB" id="A0AAD5SNK6"/>
<name>A0AAD5SNK6_9FUNG</name>